<dbReference type="InterPro" id="IPR004394">
    <property type="entry name" value="Iojap/RsfS/C7orf30"/>
</dbReference>
<dbReference type="Gene3D" id="3.30.460.10">
    <property type="entry name" value="Beta Polymerase, domain 2"/>
    <property type="match status" value="1"/>
</dbReference>
<evidence type="ECO:0000256" key="1">
    <source>
        <dbReference type="ARBA" id="ARBA00010574"/>
    </source>
</evidence>
<name>A0A0F8WMV3_9ZZZZ</name>
<comment type="caution">
    <text evidence="2">The sequence shown here is derived from an EMBL/GenBank/DDBJ whole genome shotgun (WGS) entry which is preliminary data.</text>
</comment>
<dbReference type="AlphaFoldDB" id="A0A0F8WMV3"/>
<dbReference type="EMBL" id="LAZR01064095">
    <property type="protein sequence ID" value="KKK58207.1"/>
    <property type="molecule type" value="Genomic_DNA"/>
</dbReference>
<dbReference type="Pfam" id="PF02410">
    <property type="entry name" value="RsfS"/>
    <property type="match status" value="1"/>
</dbReference>
<dbReference type="SUPFAM" id="SSF81301">
    <property type="entry name" value="Nucleotidyltransferase"/>
    <property type="match status" value="1"/>
</dbReference>
<dbReference type="GO" id="GO:0043023">
    <property type="term" value="F:ribosomal large subunit binding"/>
    <property type="evidence" value="ECO:0007669"/>
    <property type="project" value="TreeGrafter"/>
</dbReference>
<gene>
    <name evidence="2" type="ORF">LCGC14_3046770</name>
</gene>
<organism evidence="2">
    <name type="scientific">marine sediment metagenome</name>
    <dbReference type="NCBI Taxonomy" id="412755"/>
    <lineage>
        <taxon>unclassified sequences</taxon>
        <taxon>metagenomes</taxon>
        <taxon>ecological metagenomes</taxon>
    </lineage>
</organism>
<evidence type="ECO:0000313" key="2">
    <source>
        <dbReference type="EMBL" id="KKK58207.1"/>
    </source>
</evidence>
<dbReference type="HAMAP" id="MF_01477">
    <property type="entry name" value="Iojap_RsfS"/>
    <property type="match status" value="1"/>
</dbReference>
<dbReference type="PANTHER" id="PTHR21043">
    <property type="entry name" value="IOJAP SUPERFAMILY ORTHOLOG"/>
    <property type="match status" value="1"/>
</dbReference>
<dbReference type="GO" id="GO:0090071">
    <property type="term" value="P:negative regulation of ribosome biogenesis"/>
    <property type="evidence" value="ECO:0007669"/>
    <property type="project" value="TreeGrafter"/>
</dbReference>
<feature type="non-terminal residue" evidence="2">
    <location>
        <position position="1"/>
    </location>
</feature>
<reference evidence="2" key="1">
    <citation type="journal article" date="2015" name="Nature">
        <title>Complex archaea that bridge the gap between prokaryotes and eukaryotes.</title>
        <authorList>
            <person name="Spang A."/>
            <person name="Saw J.H."/>
            <person name="Jorgensen S.L."/>
            <person name="Zaremba-Niedzwiedzka K."/>
            <person name="Martijn J."/>
            <person name="Lind A.E."/>
            <person name="van Eijk R."/>
            <person name="Schleper C."/>
            <person name="Guy L."/>
            <person name="Ettema T.J."/>
        </authorList>
    </citation>
    <scope>NUCLEOTIDE SEQUENCE</scope>
</reference>
<dbReference type="PANTHER" id="PTHR21043:SF0">
    <property type="entry name" value="MITOCHONDRIAL ASSEMBLY OF RIBOSOMAL LARGE SUBUNIT PROTEIN 1"/>
    <property type="match status" value="1"/>
</dbReference>
<sequence length="105" mass="12402">LKDRKARDIMVLDMKGLTSVTDYFIICTVNSSVQIKALTRFIEEFMKGSDLKLLSRNISYNSPWVLLDYNYFVIHLFLREGRDYYQLEKLWSDANVLYSEKGSFL</sequence>
<proteinExistence type="inferred from homology"/>
<evidence type="ECO:0008006" key="3">
    <source>
        <dbReference type="Google" id="ProtNLM"/>
    </source>
</evidence>
<dbReference type="NCBIfam" id="TIGR00090">
    <property type="entry name" value="rsfS_iojap_ybeB"/>
    <property type="match status" value="1"/>
</dbReference>
<protein>
    <recommendedName>
        <fullName evidence="3">Ribosome silencing factor</fullName>
    </recommendedName>
</protein>
<comment type="similarity">
    <text evidence="1">Belongs to the Iojap/RsfS family.</text>
</comment>
<dbReference type="GO" id="GO:0017148">
    <property type="term" value="P:negative regulation of translation"/>
    <property type="evidence" value="ECO:0007669"/>
    <property type="project" value="TreeGrafter"/>
</dbReference>
<dbReference type="InterPro" id="IPR043519">
    <property type="entry name" value="NT_sf"/>
</dbReference>
<accession>A0A0F8WMV3</accession>